<dbReference type="InterPro" id="IPR001245">
    <property type="entry name" value="Ser-Thr/Tyr_kinase_cat_dom"/>
</dbReference>
<dbReference type="SUPFAM" id="SSF56112">
    <property type="entry name" value="Protein kinase-like (PK-like)"/>
    <property type="match status" value="1"/>
</dbReference>
<evidence type="ECO:0000259" key="1">
    <source>
        <dbReference type="PROSITE" id="PS50011"/>
    </source>
</evidence>
<proteinExistence type="predicted"/>
<dbReference type="InterPro" id="IPR051681">
    <property type="entry name" value="Ser/Thr_Kinases-Pseudokinases"/>
</dbReference>
<reference evidence="2" key="1">
    <citation type="submission" date="2021-01" db="EMBL/GenBank/DDBJ databases">
        <authorList>
            <person name="Kaushik A."/>
        </authorList>
    </citation>
    <scope>NUCLEOTIDE SEQUENCE</scope>
    <source>
        <strain evidence="2">AG6-10EEA</strain>
    </source>
</reference>
<dbReference type="GO" id="GO:0004674">
    <property type="term" value="F:protein serine/threonine kinase activity"/>
    <property type="evidence" value="ECO:0007669"/>
    <property type="project" value="TreeGrafter"/>
</dbReference>
<gene>
    <name evidence="2" type="ORF">RDB_LOCUS114666</name>
</gene>
<feature type="non-terminal residue" evidence="2">
    <location>
        <position position="1"/>
    </location>
</feature>
<accession>A0A8H3CVU3</accession>
<sequence>MHIGAIATRAPSTITAGSTSTTSTKITCEMSSEDILMLLAEHGCQNITDSLDLAECRQMPVSTGGFGDIYLGSLKSGDLVAIKCPRLRVDTRERRKEFKVLFHSAHELYVWSKCEHPNVMPLLGMALYKDRMAMISPWMEHGTMVVYLSRYPQVDRYAMCAQVAEGVAYLHDLGLVHGDIKGANVVVSKDHIPKLADFGTSILHDYTLEFATTTGEQQISTLRWTAPEIFGGKTKHTIEGDVYALGMTTLEAFTGTVPYAGVSDVGVMGSLYRNEPPIRPTQHFPTSNKRANFLWLLLHKCWAANPQDRPDSRTVANK</sequence>
<dbReference type="Pfam" id="PF07714">
    <property type="entry name" value="PK_Tyr_Ser-Thr"/>
    <property type="match status" value="1"/>
</dbReference>
<protein>
    <recommendedName>
        <fullName evidence="1">Protein kinase domain-containing protein</fullName>
    </recommendedName>
</protein>
<evidence type="ECO:0000313" key="3">
    <source>
        <dbReference type="Proteomes" id="UP000663853"/>
    </source>
</evidence>
<dbReference type="InterPro" id="IPR011009">
    <property type="entry name" value="Kinase-like_dom_sf"/>
</dbReference>
<dbReference type="GO" id="GO:0005524">
    <property type="term" value="F:ATP binding"/>
    <property type="evidence" value="ECO:0007669"/>
    <property type="project" value="InterPro"/>
</dbReference>
<organism evidence="2 3">
    <name type="scientific">Rhizoctonia solani</name>
    <dbReference type="NCBI Taxonomy" id="456999"/>
    <lineage>
        <taxon>Eukaryota</taxon>
        <taxon>Fungi</taxon>
        <taxon>Dikarya</taxon>
        <taxon>Basidiomycota</taxon>
        <taxon>Agaricomycotina</taxon>
        <taxon>Agaricomycetes</taxon>
        <taxon>Cantharellales</taxon>
        <taxon>Ceratobasidiaceae</taxon>
        <taxon>Rhizoctonia</taxon>
    </lineage>
</organism>
<dbReference type="Proteomes" id="UP000663853">
    <property type="component" value="Unassembled WGS sequence"/>
</dbReference>
<dbReference type="EMBL" id="CAJMXA010003551">
    <property type="protein sequence ID" value="CAE6502587.1"/>
    <property type="molecule type" value="Genomic_DNA"/>
</dbReference>
<dbReference type="PANTHER" id="PTHR44329">
    <property type="entry name" value="SERINE/THREONINE-PROTEIN KINASE TNNI3K-RELATED"/>
    <property type="match status" value="1"/>
</dbReference>
<dbReference type="Gene3D" id="1.10.510.10">
    <property type="entry name" value="Transferase(Phosphotransferase) domain 1"/>
    <property type="match status" value="1"/>
</dbReference>
<evidence type="ECO:0000313" key="2">
    <source>
        <dbReference type="EMBL" id="CAE6502587.1"/>
    </source>
</evidence>
<dbReference type="PROSITE" id="PS00108">
    <property type="entry name" value="PROTEIN_KINASE_ST"/>
    <property type="match status" value="1"/>
</dbReference>
<comment type="caution">
    <text evidence="2">The sequence shown here is derived from an EMBL/GenBank/DDBJ whole genome shotgun (WGS) entry which is preliminary data.</text>
</comment>
<dbReference type="PANTHER" id="PTHR44329:SF214">
    <property type="entry name" value="PROTEIN KINASE DOMAIN-CONTAINING PROTEIN"/>
    <property type="match status" value="1"/>
</dbReference>
<dbReference type="SMART" id="SM00220">
    <property type="entry name" value="S_TKc"/>
    <property type="match status" value="1"/>
</dbReference>
<dbReference type="InterPro" id="IPR000719">
    <property type="entry name" value="Prot_kinase_dom"/>
</dbReference>
<dbReference type="InterPro" id="IPR008271">
    <property type="entry name" value="Ser/Thr_kinase_AS"/>
</dbReference>
<dbReference type="AlphaFoldDB" id="A0A8H3CVU3"/>
<name>A0A8H3CVU3_9AGAM</name>
<feature type="domain" description="Protein kinase" evidence="1">
    <location>
        <begin position="55"/>
        <end position="318"/>
    </location>
</feature>
<dbReference type="PROSITE" id="PS50011">
    <property type="entry name" value="PROTEIN_KINASE_DOM"/>
    <property type="match status" value="1"/>
</dbReference>